<dbReference type="Gene3D" id="3.30.70.890">
    <property type="entry name" value="GHMP kinase, C-terminal domain"/>
    <property type="match status" value="1"/>
</dbReference>
<dbReference type="NCBIfam" id="TIGR00154">
    <property type="entry name" value="ispE"/>
    <property type="match status" value="1"/>
</dbReference>
<accession>A0ABT1QRD5</accession>
<dbReference type="InterPro" id="IPR004424">
    <property type="entry name" value="IspE"/>
</dbReference>
<dbReference type="InterPro" id="IPR036554">
    <property type="entry name" value="GHMP_kinase_C_sf"/>
</dbReference>
<dbReference type="InterPro" id="IPR006204">
    <property type="entry name" value="GHMP_kinase_N_dom"/>
</dbReference>
<evidence type="ECO:0000313" key="13">
    <source>
        <dbReference type="EMBL" id="MCQ4164868.1"/>
    </source>
</evidence>
<dbReference type="Proteomes" id="UP001165498">
    <property type="component" value="Unassembled WGS sequence"/>
</dbReference>
<comment type="pathway">
    <text evidence="10">Isoprenoid biosynthesis; isopentenyl diphosphate biosynthesis via DXP pathway; isopentenyl diphosphate from 1-deoxy-D-xylulose 5-phosphate: step 3/6.</text>
</comment>
<dbReference type="InterPro" id="IPR013750">
    <property type="entry name" value="GHMP_kinase_C_dom"/>
</dbReference>
<evidence type="ECO:0000256" key="9">
    <source>
        <dbReference type="ARBA" id="ARBA00032554"/>
    </source>
</evidence>
<keyword evidence="7 10" id="KW-0067">ATP-binding</keyword>
<dbReference type="SUPFAM" id="SSF55060">
    <property type="entry name" value="GHMP Kinase, C-terminal domain"/>
    <property type="match status" value="1"/>
</dbReference>
<evidence type="ECO:0000256" key="5">
    <source>
        <dbReference type="ARBA" id="ARBA00022741"/>
    </source>
</evidence>
<dbReference type="PANTHER" id="PTHR43527">
    <property type="entry name" value="4-DIPHOSPHOCYTIDYL-2-C-METHYL-D-ERYTHRITOL KINASE, CHLOROPLASTIC"/>
    <property type="match status" value="1"/>
</dbReference>
<dbReference type="Pfam" id="PF00288">
    <property type="entry name" value="GHMP_kinases_N"/>
    <property type="match status" value="1"/>
</dbReference>
<evidence type="ECO:0000256" key="4">
    <source>
        <dbReference type="ARBA" id="ARBA00022679"/>
    </source>
</evidence>
<feature type="domain" description="GHMP kinase N-terminal" evidence="11">
    <location>
        <begin position="68"/>
        <end position="144"/>
    </location>
</feature>
<keyword evidence="4 10" id="KW-0808">Transferase</keyword>
<dbReference type="Pfam" id="PF08544">
    <property type="entry name" value="GHMP_kinases_C"/>
    <property type="match status" value="1"/>
</dbReference>
<dbReference type="EC" id="2.7.1.148" evidence="2 10"/>
<feature type="active site" evidence="10">
    <location>
        <position position="137"/>
    </location>
</feature>
<comment type="similarity">
    <text evidence="1 10">Belongs to the GHMP kinase family. IspE subfamily.</text>
</comment>
<dbReference type="HAMAP" id="MF_00061">
    <property type="entry name" value="IspE"/>
    <property type="match status" value="1"/>
</dbReference>
<keyword evidence="14" id="KW-1185">Reference proteome</keyword>
<evidence type="ECO:0000256" key="7">
    <source>
        <dbReference type="ARBA" id="ARBA00022840"/>
    </source>
</evidence>
<comment type="caution">
    <text evidence="13">The sequence shown here is derived from an EMBL/GenBank/DDBJ whole genome shotgun (WGS) entry which is preliminary data.</text>
</comment>
<dbReference type="Gene3D" id="3.30.230.10">
    <property type="match status" value="1"/>
</dbReference>
<dbReference type="SUPFAM" id="SSF54211">
    <property type="entry name" value="Ribosomal protein S5 domain 2-like"/>
    <property type="match status" value="1"/>
</dbReference>
<comment type="function">
    <text evidence="10">Catalyzes the phosphorylation of the position 2 hydroxy group of 4-diphosphocytidyl-2C-methyl-D-erythritol.</text>
</comment>
<evidence type="ECO:0000313" key="14">
    <source>
        <dbReference type="Proteomes" id="UP001165498"/>
    </source>
</evidence>
<proteinExistence type="inferred from homology"/>
<dbReference type="RefSeq" id="WP_255913838.1">
    <property type="nucleotide sequence ID" value="NZ_JANFQO010000006.1"/>
</dbReference>
<dbReference type="InterPro" id="IPR014721">
    <property type="entry name" value="Ribsml_uS5_D2-typ_fold_subgr"/>
</dbReference>
<evidence type="ECO:0000256" key="1">
    <source>
        <dbReference type="ARBA" id="ARBA00009684"/>
    </source>
</evidence>
<evidence type="ECO:0000256" key="3">
    <source>
        <dbReference type="ARBA" id="ARBA00017473"/>
    </source>
</evidence>
<feature type="active site" evidence="10">
    <location>
        <position position="12"/>
    </location>
</feature>
<dbReference type="PANTHER" id="PTHR43527:SF2">
    <property type="entry name" value="4-DIPHOSPHOCYTIDYL-2-C-METHYL-D-ERYTHRITOL KINASE, CHLOROPLASTIC"/>
    <property type="match status" value="1"/>
</dbReference>
<dbReference type="GO" id="GO:0050515">
    <property type="term" value="F:4-(cytidine 5'-diphospho)-2-C-methyl-D-erythritol kinase activity"/>
    <property type="evidence" value="ECO:0007669"/>
    <property type="project" value="UniProtKB-EC"/>
</dbReference>
<dbReference type="PIRSF" id="PIRSF010376">
    <property type="entry name" value="IspE"/>
    <property type="match status" value="1"/>
</dbReference>
<evidence type="ECO:0000259" key="11">
    <source>
        <dbReference type="Pfam" id="PF00288"/>
    </source>
</evidence>
<sequence length="290" mass="30488">MTEWTAWPAPAKLNLFLHITGRRADGYHLLQTVFQLLDRGDTIHLRLRTDGVVARSSELAGVPAEADLVVRAARLLKPHAAEQAGVDIAVDKRIPMGGGLGGGSSDAASVLVALNRLWGCGLDQDALARLGLGLGADVPVFVRGRSAWAEGVGEELTPVELPPRWFVIVDPRVSVPTGPLFQAPELTRAAPPTTIPRFLAGAETSNVFEPVVSARYPAVAAALKWLEPYGRPRLSGSGGCVFVDVAAEDQALALAAACPQGWSAQVARGVNRSPLQAALDSFSAGASPSW</sequence>
<evidence type="ECO:0000256" key="2">
    <source>
        <dbReference type="ARBA" id="ARBA00012052"/>
    </source>
</evidence>
<reference evidence="13" key="1">
    <citation type="submission" date="2022-07" db="EMBL/GenBank/DDBJ databases">
        <title>Tahibacter sp., a new gammaproteobacterium isolated from the silt sample collected at pig farm.</title>
        <authorList>
            <person name="Chen H."/>
        </authorList>
    </citation>
    <scope>NUCLEOTIDE SEQUENCE</scope>
    <source>
        <strain evidence="13">P2K</strain>
    </source>
</reference>
<keyword evidence="5 10" id="KW-0547">Nucleotide-binding</keyword>
<dbReference type="InterPro" id="IPR020568">
    <property type="entry name" value="Ribosomal_Su5_D2-typ_SF"/>
</dbReference>
<feature type="binding site" evidence="10">
    <location>
        <begin position="95"/>
        <end position="105"/>
    </location>
    <ligand>
        <name>ATP</name>
        <dbReference type="ChEBI" id="CHEBI:30616"/>
    </ligand>
</feature>
<evidence type="ECO:0000256" key="6">
    <source>
        <dbReference type="ARBA" id="ARBA00022777"/>
    </source>
</evidence>
<gene>
    <name evidence="10 13" type="primary">ispE</name>
    <name evidence="13" type="ORF">NM961_09105</name>
</gene>
<dbReference type="EMBL" id="JANFQO010000006">
    <property type="protein sequence ID" value="MCQ4164868.1"/>
    <property type="molecule type" value="Genomic_DNA"/>
</dbReference>
<feature type="domain" description="GHMP kinase C-terminal" evidence="12">
    <location>
        <begin position="205"/>
        <end position="259"/>
    </location>
</feature>
<evidence type="ECO:0000256" key="8">
    <source>
        <dbReference type="ARBA" id="ARBA00023229"/>
    </source>
</evidence>
<name>A0ABT1QRD5_9GAMM</name>
<comment type="catalytic activity">
    <reaction evidence="10">
        <text>4-CDP-2-C-methyl-D-erythritol + ATP = 4-CDP-2-C-methyl-D-erythritol 2-phosphate + ADP + H(+)</text>
        <dbReference type="Rhea" id="RHEA:18437"/>
        <dbReference type="ChEBI" id="CHEBI:15378"/>
        <dbReference type="ChEBI" id="CHEBI:30616"/>
        <dbReference type="ChEBI" id="CHEBI:57823"/>
        <dbReference type="ChEBI" id="CHEBI:57919"/>
        <dbReference type="ChEBI" id="CHEBI:456216"/>
        <dbReference type="EC" id="2.7.1.148"/>
    </reaction>
</comment>
<keyword evidence="6 10" id="KW-0418">Kinase</keyword>
<keyword evidence="8 10" id="KW-0414">Isoprene biosynthesis</keyword>
<evidence type="ECO:0000259" key="12">
    <source>
        <dbReference type="Pfam" id="PF08544"/>
    </source>
</evidence>
<evidence type="ECO:0000256" key="10">
    <source>
        <dbReference type="HAMAP-Rule" id="MF_00061"/>
    </source>
</evidence>
<organism evidence="13 14">
    <name type="scientific">Tahibacter harae</name>
    <dbReference type="NCBI Taxonomy" id="2963937"/>
    <lineage>
        <taxon>Bacteria</taxon>
        <taxon>Pseudomonadati</taxon>
        <taxon>Pseudomonadota</taxon>
        <taxon>Gammaproteobacteria</taxon>
        <taxon>Lysobacterales</taxon>
        <taxon>Rhodanobacteraceae</taxon>
        <taxon>Tahibacter</taxon>
    </lineage>
</organism>
<protein>
    <recommendedName>
        <fullName evidence="3 10">4-diphosphocytidyl-2-C-methyl-D-erythritol kinase</fullName>
        <shortName evidence="10">CMK</shortName>
        <ecNumber evidence="2 10">2.7.1.148</ecNumber>
    </recommendedName>
    <alternativeName>
        <fullName evidence="9 10">4-(cytidine-5'-diphospho)-2-C-methyl-D-erythritol kinase</fullName>
    </alternativeName>
</protein>